<keyword evidence="14 21" id="KW-0175">Coiled coil</keyword>
<evidence type="ECO:0000256" key="5">
    <source>
        <dbReference type="ARBA" id="ARBA00022481"/>
    </source>
</evidence>
<keyword evidence="18" id="KW-0508">mRNA splicing</keyword>
<keyword evidence="10" id="KW-0832">Ubl conjugation</keyword>
<keyword evidence="12" id="KW-0007">Acetylation</keyword>
<feature type="domain" description="Pinin/SDK" evidence="24">
    <location>
        <begin position="8"/>
        <end position="43"/>
    </location>
</feature>
<organism evidence="25 26">
    <name type="scientific">Paragonimus skrjabini miyazakii</name>
    <dbReference type="NCBI Taxonomy" id="59628"/>
    <lineage>
        <taxon>Eukaryota</taxon>
        <taxon>Metazoa</taxon>
        <taxon>Spiralia</taxon>
        <taxon>Lophotrochozoa</taxon>
        <taxon>Platyhelminthes</taxon>
        <taxon>Trematoda</taxon>
        <taxon>Digenea</taxon>
        <taxon>Plagiorchiida</taxon>
        <taxon>Troglotremata</taxon>
        <taxon>Troglotrematidae</taxon>
        <taxon>Paragonimus</taxon>
    </lineage>
</organism>
<comment type="similarity">
    <text evidence="3">Belongs to the pinin family.</text>
</comment>
<evidence type="ECO:0000256" key="12">
    <source>
        <dbReference type="ARBA" id="ARBA00022990"/>
    </source>
</evidence>
<keyword evidence="6" id="KW-1017">Isopeptide bond</keyword>
<dbReference type="EMBL" id="JTDE01006946">
    <property type="protein sequence ID" value="KAF7241656.1"/>
    <property type="molecule type" value="Genomic_DNA"/>
</dbReference>
<keyword evidence="8" id="KW-0507">mRNA processing</keyword>
<comment type="subcellular location">
    <subcellularLocation>
        <location evidence="2">Cell junction</location>
        <location evidence="2">Desmosome</location>
    </subcellularLocation>
    <subcellularLocation>
        <location evidence="1">Nucleus speckle</location>
    </subcellularLocation>
</comment>
<evidence type="ECO:0000256" key="13">
    <source>
        <dbReference type="ARBA" id="ARBA00023015"/>
    </source>
</evidence>
<dbReference type="OrthoDB" id="330772at2759"/>
<evidence type="ECO:0000256" key="2">
    <source>
        <dbReference type="ARBA" id="ARBA00004568"/>
    </source>
</evidence>
<keyword evidence="5" id="KW-0488">Methylation</keyword>
<keyword evidence="19" id="KW-0539">Nucleus</keyword>
<dbReference type="Pfam" id="PF04697">
    <property type="entry name" value="Pinin_SDK_N"/>
    <property type="match status" value="1"/>
</dbReference>
<reference evidence="25" key="1">
    <citation type="submission" date="2019-07" db="EMBL/GenBank/DDBJ databases">
        <title>Annotation for the trematode Paragonimus miyazaki's.</title>
        <authorList>
            <person name="Choi Y.-J."/>
        </authorList>
    </citation>
    <scope>NUCLEOTIDE SEQUENCE</scope>
    <source>
        <strain evidence="25">Japan</strain>
    </source>
</reference>
<keyword evidence="15" id="KW-0238">DNA-binding</keyword>
<evidence type="ECO:0000256" key="9">
    <source>
        <dbReference type="ARBA" id="ARBA00022728"/>
    </source>
</evidence>
<dbReference type="InterPro" id="IPR039853">
    <property type="entry name" value="Pinin"/>
</dbReference>
<evidence type="ECO:0000259" key="23">
    <source>
        <dbReference type="Pfam" id="PF04696"/>
    </source>
</evidence>
<comment type="subunit">
    <text evidence="20">Found in a mRNA splicing-dependent exon junction complex (EJC). Found in a complex with SR proteins. Found in a mRNP complex with RNPS1. Component of the PSAP complex consisting of RNPS1, SAP18 and PNN. Interacts with PNISR, CTBP1, CTBP2, KRT8, KRT18, KRT19, PS1D/PNO40, PPIG, RNPS1, SFRS4 and SRRM2. Identified in the spliceosome C complex.</text>
</comment>
<keyword evidence="7" id="KW-0597">Phosphoprotein</keyword>
<evidence type="ECO:0000256" key="1">
    <source>
        <dbReference type="ARBA" id="ARBA00004324"/>
    </source>
</evidence>
<evidence type="ECO:0000256" key="3">
    <source>
        <dbReference type="ARBA" id="ARBA00010386"/>
    </source>
</evidence>
<evidence type="ECO:0000259" key="24">
    <source>
        <dbReference type="Pfam" id="PF04697"/>
    </source>
</evidence>
<evidence type="ECO:0000256" key="15">
    <source>
        <dbReference type="ARBA" id="ARBA00023125"/>
    </source>
</evidence>
<proteinExistence type="inferred from homology"/>
<name>A0A8S9YJC0_9TREM</name>
<accession>A0A8S9YJC0</accession>
<evidence type="ECO:0000256" key="11">
    <source>
        <dbReference type="ARBA" id="ARBA00022949"/>
    </source>
</evidence>
<gene>
    <name evidence="25" type="ORF">EG68_11147</name>
</gene>
<evidence type="ECO:0000256" key="7">
    <source>
        <dbReference type="ARBA" id="ARBA00022553"/>
    </source>
</evidence>
<protein>
    <recommendedName>
        <fullName evidence="4">Pinin</fullName>
    </recommendedName>
</protein>
<keyword evidence="9" id="KW-0747">Spliceosome</keyword>
<dbReference type="GO" id="GO:0071013">
    <property type="term" value="C:catalytic step 2 spliceosome"/>
    <property type="evidence" value="ECO:0007669"/>
    <property type="project" value="TreeGrafter"/>
</dbReference>
<evidence type="ECO:0000256" key="14">
    <source>
        <dbReference type="ARBA" id="ARBA00023054"/>
    </source>
</evidence>
<dbReference type="AlphaFoldDB" id="A0A8S9YJC0"/>
<dbReference type="InterPro" id="IPR006786">
    <property type="entry name" value="Pinin_SDK_MemA"/>
</dbReference>
<feature type="coiled-coil region" evidence="21">
    <location>
        <begin position="151"/>
        <end position="178"/>
    </location>
</feature>
<evidence type="ECO:0000256" key="21">
    <source>
        <dbReference type="SAM" id="Coils"/>
    </source>
</evidence>
<evidence type="ECO:0000256" key="4">
    <source>
        <dbReference type="ARBA" id="ARBA00020056"/>
    </source>
</evidence>
<evidence type="ECO:0000256" key="18">
    <source>
        <dbReference type="ARBA" id="ARBA00023187"/>
    </source>
</evidence>
<evidence type="ECO:0000256" key="6">
    <source>
        <dbReference type="ARBA" id="ARBA00022499"/>
    </source>
</evidence>
<dbReference type="GO" id="GO:0016607">
    <property type="term" value="C:nuclear speck"/>
    <property type="evidence" value="ECO:0007669"/>
    <property type="project" value="UniProtKB-SubCell"/>
</dbReference>
<evidence type="ECO:0000256" key="16">
    <source>
        <dbReference type="ARBA" id="ARBA00023159"/>
    </source>
</evidence>
<evidence type="ECO:0000256" key="10">
    <source>
        <dbReference type="ARBA" id="ARBA00022843"/>
    </source>
</evidence>
<feature type="compositionally biased region" description="Polar residues" evidence="22">
    <location>
        <begin position="291"/>
        <end position="314"/>
    </location>
</feature>
<feature type="coiled-coil region" evidence="21">
    <location>
        <begin position="8"/>
        <end position="35"/>
    </location>
</feature>
<evidence type="ECO:0000256" key="19">
    <source>
        <dbReference type="ARBA" id="ARBA00023242"/>
    </source>
</evidence>
<feature type="compositionally biased region" description="Basic and acidic residues" evidence="22">
    <location>
        <begin position="368"/>
        <end position="381"/>
    </location>
</feature>
<dbReference type="GO" id="GO:0008380">
    <property type="term" value="P:RNA splicing"/>
    <property type="evidence" value="ECO:0007669"/>
    <property type="project" value="UniProtKB-KW"/>
</dbReference>
<dbReference type="PANTHER" id="PTHR12707">
    <property type="entry name" value="PINN"/>
    <property type="match status" value="1"/>
</dbReference>
<dbReference type="Proteomes" id="UP000822476">
    <property type="component" value="Unassembled WGS sequence"/>
</dbReference>
<keyword evidence="11" id="KW-0965">Cell junction</keyword>
<evidence type="ECO:0000313" key="25">
    <source>
        <dbReference type="EMBL" id="KAF7241656.1"/>
    </source>
</evidence>
<sequence>MMSAIAPIDILRQNLELAKEQLKNVDSDIKRITGRDPTEDRYLRRIADGGNRRFSSKPNLKPGIVRGVLLSPDIPEKQKIPEDDLQVSLASSVVCVNDSRSRLDASKTMRKSDKDRGKRMLGILQGTLNQFRKESAAATNAPQMAKRRQVDARLEARAEQEKERLRKERAELFRCRREQQLEVALLQQKMRIFKGFEAWKAEMEKMIGFCRTETKPAIYFRPKVENDETKRRVQETAQVIHELIKHRQRKLDLGFEETATLRRRQFASQSEPNQFDDVDADDTRRPLRDWSSPQKPNTQNSSVHSLGNTQSQITVGGRTKTQKLRSNSTAPADFGELSDASETFAIGDEEPLLMEEEHLPANNGQSPARDKFKARDKHSENDPFLSAKVDTRTVRVSANESAYPHSTSY</sequence>
<keyword evidence="26" id="KW-1185">Reference proteome</keyword>
<dbReference type="PANTHER" id="PTHR12707:SF0">
    <property type="entry name" value="PININ"/>
    <property type="match status" value="1"/>
</dbReference>
<keyword evidence="16" id="KW-0010">Activator</keyword>
<dbReference type="Pfam" id="PF04696">
    <property type="entry name" value="Pinin_SDK_memA"/>
    <property type="match status" value="1"/>
</dbReference>
<feature type="region of interest" description="Disordered" evidence="22">
    <location>
        <begin position="263"/>
        <end position="388"/>
    </location>
</feature>
<keyword evidence="17" id="KW-0804">Transcription</keyword>
<evidence type="ECO:0000256" key="8">
    <source>
        <dbReference type="ARBA" id="ARBA00022664"/>
    </source>
</evidence>
<evidence type="ECO:0000313" key="26">
    <source>
        <dbReference type="Proteomes" id="UP000822476"/>
    </source>
</evidence>
<keyword evidence="13" id="KW-0805">Transcription regulation</keyword>
<feature type="domain" description="Pinin/SDK/MemA protein" evidence="23">
    <location>
        <begin position="113"/>
        <end position="237"/>
    </location>
</feature>
<evidence type="ECO:0000256" key="22">
    <source>
        <dbReference type="SAM" id="MobiDB-lite"/>
    </source>
</evidence>
<evidence type="ECO:0000256" key="17">
    <source>
        <dbReference type="ARBA" id="ARBA00023163"/>
    </source>
</evidence>
<dbReference type="GO" id="GO:0003677">
    <property type="term" value="F:DNA binding"/>
    <property type="evidence" value="ECO:0007669"/>
    <property type="project" value="UniProtKB-KW"/>
</dbReference>
<comment type="caution">
    <text evidence="25">The sequence shown here is derived from an EMBL/GenBank/DDBJ whole genome shotgun (WGS) entry which is preliminary data.</text>
</comment>
<dbReference type="InterPro" id="IPR006787">
    <property type="entry name" value="Pinin_SDK_N"/>
</dbReference>
<dbReference type="GO" id="GO:0030057">
    <property type="term" value="C:desmosome"/>
    <property type="evidence" value="ECO:0007669"/>
    <property type="project" value="UniProtKB-SubCell"/>
</dbReference>
<dbReference type="GO" id="GO:0006397">
    <property type="term" value="P:mRNA processing"/>
    <property type="evidence" value="ECO:0007669"/>
    <property type="project" value="UniProtKB-KW"/>
</dbReference>
<evidence type="ECO:0000256" key="20">
    <source>
        <dbReference type="ARBA" id="ARBA00025916"/>
    </source>
</evidence>